<gene>
    <name evidence="1" type="ORF">CQW23_16993</name>
</gene>
<protein>
    <submittedName>
        <fullName evidence="1">Uncharacterized protein</fullName>
    </submittedName>
</protein>
<dbReference type="STRING" id="33114.A0A2G2WCL5"/>
<proteinExistence type="predicted"/>
<evidence type="ECO:0000313" key="2">
    <source>
        <dbReference type="Proteomes" id="UP000224567"/>
    </source>
</evidence>
<keyword evidence="2" id="KW-1185">Reference proteome</keyword>
<sequence>MDFFKLGNGEFECVSVDFFGVFGDFEFCGCICGESSSGGVTSPPGFYDELYKDGYFDSIDPILKKLYEDFERDCVKGFSFGCMEDRQSDVSLPKNSIHGSGYPNTPTSIEHLGSIIMMKFEILIYGFLALIAFSL</sequence>
<dbReference type="AlphaFoldDB" id="A0A2G2WCL5"/>
<reference evidence="2" key="2">
    <citation type="journal article" date="2017" name="J. Anim. Genet.">
        <title>Multiple reference genome sequences of hot pepper reveal the massive evolution of plant disease resistance genes by retroduplication.</title>
        <authorList>
            <person name="Kim S."/>
            <person name="Park J."/>
            <person name="Yeom S.-I."/>
            <person name="Kim Y.-M."/>
            <person name="Seo E."/>
            <person name="Kim K.-T."/>
            <person name="Kim M.-S."/>
            <person name="Lee J.M."/>
            <person name="Cheong K."/>
            <person name="Shin H.-S."/>
            <person name="Kim S.-B."/>
            <person name="Han K."/>
            <person name="Lee J."/>
            <person name="Park M."/>
            <person name="Lee H.-A."/>
            <person name="Lee H.-Y."/>
            <person name="Lee Y."/>
            <person name="Oh S."/>
            <person name="Lee J.H."/>
            <person name="Choi E."/>
            <person name="Choi E."/>
            <person name="Lee S.E."/>
            <person name="Jeon J."/>
            <person name="Kim H."/>
            <person name="Choi G."/>
            <person name="Song H."/>
            <person name="Lee J."/>
            <person name="Lee S.-C."/>
            <person name="Kwon J.-K."/>
            <person name="Lee H.-Y."/>
            <person name="Koo N."/>
            <person name="Hong Y."/>
            <person name="Kim R.W."/>
            <person name="Kang W.-H."/>
            <person name="Huh J.H."/>
            <person name="Kang B.-C."/>
            <person name="Yang T.-J."/>
            <person name="Lee Y.-H."/>
            <person name="Bennetzen J.L."/>
            <person name="Choi D."/>
        </authorList>
    </citation>
    <scope>NUCLEOTIDE SEQUENCE [LARGE SCALE GENOMIC DNA]</scope>
    <source>
        <strain evidence="2">cv. PBC81</strain>
    </source>
</reference>
<evidence type="ECO:0000313" key="1">
    <source>
        <dbReference type="EMBL" id="PHT42968.1"/>
    </source>
</evidence>
<organism evidence="1 2">
    <name type="scientific">Capsicum baccatum</name>
    <name type="common">Peruvian pepper</name>
    <dbReference type="NCBI Taxonomy" id="33114"/>
    <lineage>
        <taxon>Eukaryota</taxon>
        <taxon>Viridiplantae</taxon>
        <taxon>Streptophyta</taxon>
        <taxon>Embryophyta</taxon>
        <taxon>Tracheophyta</taxon>
        <taxon>Spermatophyta</taxon>
        <taxon>Magnoliopsida</taxon>
        <taxon>eudicotyledons</taxon>
        <taxon>Gunneridae</taxon>
        <taxon>Pentapetalae</taxon>
        <taxon>asterids</taxon>
        <taxon>lamiids</taxon>
        <taxon>Solanales</taxon>
        <taxon>Solanaceae</taxon>
        <taxon>Solanoideae</taxon>
        <taxon>Capsiceae</taxon>
        <taxon>Capsicum</taxon>
    </lineage>
</organism>
<dbReference type="EMBL" id="MLFT02000007">
    <property type="protein sequence ID" value="PHT42968.1"/>
    <property type="molecule type" value="Genomic_DNA"/>
</dbReference>
<dbReference type="Proteomes" id="UP000224567">
    <property type="component" value="Unassembled WGS sequence"/>
</dbReference>
<comment type="caution">
    <text evidence="1">The sequence shown here is derived from an EMBL/GenBank/DDBJ whole genome shotgun (WGS) entry which is preliminary data.</text>
</comment>
<accession>A0A2G2WCL5</accession>
<name>A0A2G2WCL5_CAPBA</name>
<reference evidence="1 2" key="1">
    <citation type="journal article" date="2017" name="Genome Biol.">
        <title>New reference genome sequences of hot pepper reveal the massive evolution of plant disease-resistance genes by retroduplication.</title>
        <authorList>
            <person name="Kim S."/>
            <person name="Park J."/>
            <person name="Yeom S.I."/>
            <person name="Kim Y.M."/>
            <person name="Seo E."/>
            <person name="Kim K.T."/>
            <person name="Kim M.S."/>
            <person name="Lee J.M."/>
            <person name="Cheong K."/>
            <person name="Shin H.S."/>
            <person name="Kim S.B."/>
            <person name="Han K."/>
            <person name="Lee J."/>
            <person name="Park M."/>
            <person name="Lee H.A."/>
            <person name="Lee H.Y."/>
            <person name="Lee Y."/>
            <person name="Oh S."/>
            <person name="Lee J.H."/>
            <person name="Choi E."/>
            <person name="Choi E."/>
            <person name="Lee S.E."/>
            <person name="Jeon J."/>
            <person name="Kim H."/>
            <person name="Choi G."/>
            <person name="Song H."/>
            <person name="Lee J."/>
            <person name="Lee S.C."/>
            <person name="Kwon J.K."/>
            <person name="Lee H.Y."/>
            <person name="Koo N."/>
            <person name="Hong Y."/>
            <person name="Kim R.W."/>
            <person name="Kang W.H."/>
            <person name="Huh J.H."/>
            <person name="Kang B.C."/>
            <person name="Yang T.J."/>
            <person name="Lee Y.H."/>
            <person name="Bennetzen J.L."/>
            <person name="Choi D."/>
        </authorList>
    </citation>
    <scope>NUCLEOTIDE SEQUENCE [LARGE SCALE GENOMIC DNA]</scope>
    <source>
        <strain evidence="2">cv. PBC81</strain>
    </source>
</reference>